<dbReference type="AlphaFoldDB" id="A0A5D3CH03"/>
<comment type="caution">
    <text evidence="1">The sequence shown here is derived from an EMBL/GenBank/DDBJ whole genome shotgun (WGS) entry which is preliminary data.</text>
</comment>
<reference evidence="1 2" key="1">
    <citation type="submission" date="2019-08" db="EMBL/GenBank/DDBJ databases">
        <title>Draft genome sequences of two oriental melons (Cucumis melo L. var makuwa).</title>
        <authorList>
            <person name="Kwon S.-Y."/>
        </authorList>
    </citation>
    <scope>NUCLEOTIDE SEQUENCE [LARGE SCALE GENOMIC DNA]</scope>
    <source>
        <strain evidence="2">cv. Chang Bougi</strain>
        <tissue evidence="1">Leaf</tissue>
    </source>
</reference>
<gene>
    <name evidence="1" type="ORF">E5676_scaffold73G00680</name>
</gene>
<evidence type="ECO:0000313" key="1">
    <source>
        <dbReference type="EMBL" id="TYK11081.1"/>
    </source>
</evidence>
<evidence type="ECO:0000313" key="2">
    <source>
        <dbReference type="Proteomes" id="UP000321947"/>
    </source>
</evidence>
<dbReference type="CDD" id="cd00303">
    <property type="entry name" value="retropepsin_like"/>
    <property type="match status" value="1"/>
</dbReference>
<dbReference type="EMBL" id="SSTD01010919">
    <property type="protein sequence ID" value="TYK11081.1"/>
    <property type="molecule type" value="Genomic_DNA"/>
</dbReference>
<protein>
    <submittedName>
        <fullName evidence="1">Ty3-gypsy retrotransposon protein</fullName>
    </submittedName>
</protein>
<dbReference type="Gene3D" id="2.40.70.10">
    <property type="entry name" value="Acid Proteases"/>
    <property type="match status" value="1"/>
</dbReference>
<name>A0A5D3CH03_CUCMM</name>
<sequence length="485" mass="55075">MTVAESKGNTTFPIQTITLRSSNANEVHRETNTRRLPNAEFQARREKGLCFRCNEKYSADHKCKMKELCELRMFVVVNENEEYEIIEEKEGEEKELAMMVVKENNKGYAELSINSVIGLDDPGTMKVRGKLHDEDIIILIDCGATHNFLLKKLVEKFEIPTKETTHYGVILGSGTTIQGKGWLHSLGITVVDWKNLMLTFIAEGKQLNGVMEVTNDQKKEWQCTDALIVETNPSTQPMFIAMVLTKLNSPLRLKLACLLDTLCTNKAIYSFSHPHVNTLSPWMSTFLRIVSSYLGLLQGESVSEESNYVVLLESTYPTLVTLPDQNSHTIDLHTNRVLWKIYYKRNFKKEVGSFAIQPAPVQDSEPLQDQVLPWDVEVAKSRVISMSQRKYNHDLLVETGMMGCRPADTAIEFNAKLGNSDLTSPMHTMSIASQFMQASYKDHVEAVNKIMRQSTSRYCTFVWGNIVTWRSKKQGVVARRSSKVE</sequence>
<proteinExistence type="predicted"/>
<dbReference type="Proteomes" id="UP000321947">
    <property type="component" value="Unassembled WGS sequence"/>
</dbReference>
<dbReference type="InterPro" id="IPR021109">
    <property type="entry name" value="Peptidase_aspartic_dom_sf"/>
</dbReference>
<accession>A0A5D3CH03</accession>
<organism evidence="1 2">
    <name type="scientific">Cucumis melo var. makuwa</name>
    <name type="common">Oriental melon</name>
    <dbReference type="NCBI Taxonomy" id="1194695"/>
    <lineage>
        <taxon>Eukaryota</taxon>
        <taxon>Viridiplantae</taxon>
        <taxon>Streptophyta</taxon>
        <taxon>Embryophyta</taxon>
        <taxon>Tracheophyta</taxon>
        <taxon>Spermatophyta</taxon>
        <taxon>Magnoliopsida</taxon>
        <taxon>eudicotyledons</taxon>
        <taxon>Gunneridae</taxon>
        <taxon>Pentapetalae</taxon>
        <taxon>rosids</taxon>
        <taxon>fabids</taxon>
        <taxon>Cucurbitales</taxon>
        <taxon>Cucurbitaceae</taxon>
        <taxon>Benincaseae</taxon>
        <taxon>Cucumis</taxon>
    </lineage>
</organism>